<feature type="domain" description="YCII-related" evidence="2">
    <location>
        <begin position="1"/>
        <end position="92"/>
    </location>
</feature>
<keyword evidence="4" id="KW-1185">Reference proteome</keyword>
<sequence>MRYMYLISAIEDGKPPPQQLMDVIGKQAEQELASGRMLSQGGLLPTLMGAARVTLKQGKLSVLDGPFTESKEVLGGFAIFDFATREEALASAVDFMALHAKYGEGWEGVCEMRPMFDETGGCAAIEGVATVVA</sequence>
<dbReference type="EMBL" id="CP047045">
    <property type="protein sequence ID" value="QGZ96409.1"/>
    <property type="molecule type" value="Genomic_DNA"/>
</dbReference>
<organism evidence="3 4">
    <name type="scientific">Terricaulis silvestris</name>
    <dbReference type="NCBI Taxonomy" id="2686094"/>
    <lineage>
        <taxon>Bacteria</taxon>
        <taxon>Pseudomonadati</taxon>
        <taxon>Pseudomonadota</taxon>
        <taxon>Alphaproteobacteria</taxon>
        <taxon>Caulobacterales</taxon>
        <taxon>Caulobacteraceae</taxon>
        <taxon>Terricaulis</taxon>
    </lineage>
</organism>
<dbReference type="PANTHER" id="PTHR35174">
    <property type="entry name" value="BLL7171 PROTEIN-RELATED"/>
    <property type="match status" value="1"/>
</dbReference>
<reference evidence="4" key="1">
    <citation type="submission" date="2019-12" db="EMBL/GenBank/DDBJ databases">
        <title>Complete genome of Terracaulis silvestris 0127_4.</title>
        <authorList>
            <person name="Vieira S."/>
            <person name="Riedel T."/>
            <person name="Sproer C."/>
            <person name="Pascual J."/>
            <person name="Boedeker C."/>
            <person name="Overmann J."/>
        </authorList>
    </citation>
    <scope>NUCLEOTIDE SEQUENCE [LARGE SCALE GENOMIC DNA]</scope>
    <source>
        <strain evidence="4">0127_4</strain>
    </source>
</reference>
<proteinExistence type="inferred from homology"/>
<evidence type="ECO:0000259" key="2">
    <source>
        <dbReference type="Pfam" id="PF03795"/>
    </source>
</evidence>
<evidence type="ECO:0000256" key="1">
    <source>
        <dbReference type="ARBA" id="ARBA00007689"/>
    </source>
</evidence>
<protein>
    <submittedName>
        <fullName evidence="3">YCII-related domain protein</fullName>
    </submittedName>
</protein>
<gene>
    <name evidence="3" type="ORF">DSM104635_03268</name>
</gene>
<dbReference type="InterPro" id="IPR011008">
    <property type="entry name" value="Dimeric_a/b-barrel"/>
</dbReference>
<dbReference type="SUPFAM" id="SSF54909">
    <property type="entry name" value="Dimeric alpha+beta barrel"/>
    <property type="match status" value="1"/>
</dbReference>
<evidence type="ECO:0000313" key="4">
    <source>
        <dbReference type="Proteomes" id="UP000431269"/>
    </source>
</evidence>
<dbReference type="Pfam" id="PF03795">
    <property type="entry name" value="YCII"/>
    <property type="match status" value="1"/>
</dbReference>
<dbReference type="Proteomes" id="UP000431269">
    <property type="component" value="Chromosome"/>
</dbReference>
<dbReference type="RefSeq" id="WP_158767198.1">
    <property type="nucleotide sequence ID" value="NZ_CP047045.1"/>
</dbReference>
<evidence type="ECO:0000313" key="3">
    <source>
        <dbReference type="EMBL" id="QGZ96409.1"/>
    </source>
</evidence>
<accession>A0A6I6MNY2</accession>
<name>A0A6I6MNY2_9CAUL</name>
<dbReference type="AlphaFoldDB" id="A0A6I6MNY2"/>
<comment type="similarity">
    <text evidence="1">Belongs to the YciI family.</text>
</comment>
<dbReference type="Gene3D" id="3.30.70.1060">
    <property type="entry name" value="Dimeric alpha+beta barrel"/>
    <property type="match status" value="1"/>
</dbReference>
<dbReference type="KEGG" id="tsv:DSM104635_03268"/>
<dbReference type="InterPro" id="IPR005545">
    <property type="entry name" value="YCII"/>
</dbReference>
<dbReference type="PANTHER" id="PTHR35174:SF1">
    <property type="entry name" value="BLL0086 PROTEIN"/>
    <property type="match status" value="1"/>
</dbReference>